<protein>
    <submittedName>
        <fullName evidence="2">YdeI/OmpD-associated family protein</fullName>
    </submittedName>
</protein>
<evidence type="ECO:0000313" key="2">
    <source>
        <dbReference type="EMBL" id="MFC7151156.1"/>
    </source>
</evidence>
<gene>
    <name evidence="2" type="ORF">ACFQMJ_21675</name>
</gene>
<sequence length="54" mass="5990">MPDRGGTISKRGCIQVLNGRRSALYSNVEGAKSAETRQRRIDKSVESLREGKVQ</sequence>
<reference evidence="3" key="1">
    <citation type="journal article" date="2019" name="Int. J. Syst. Evol. Microbiol.">
        <title>The Global Catalogue of Microorganisms (GCM) 10K type strain sequencing project: providing services to taxonomists for standard genome sequencing and annotation.</title>
        <authorList>
            <consortium name="The Broad Institute Genomics Platform"/>
            <consortium name="The Broad Institute Genome Sequencing Center for Infectious Disease"/>
            <person name="Wu L."/>
            <person name="Ma J."/>
        </authorList>
    </citation>
    <scope>NUCLEOTIDE SEQUENCE [LARGE SCALE GENOMIC DNA]</scope>
    <source>
        <strain evidence="3">KCTC 12907</strain>
    </source>
</reference>
<feature type="region of interest" description="Disordered" evidence="1">
    <location>
        <begin position="29"/>
        <end position="54"/>
    </location>
</feature>
<organism evidence="2 3">
    <name type="scientific">Cohnella cellulosilytica</name>
    <dbReference type="NCBI Taxonomy" id="986710"/>
    <lineage>
        <taxon>Bacteria</taxon>
        <taxon>Bacillati</taxon>
        <taxon>Bacillota</taxon>
        <taxon>Bacilli</taxon>
        <taxon>Bacillales</taxon>
        <taxon>Paenibacillaceae</taxon>
        <taxon>Cohnella</taxon>
    </lineage>
</organism>
<dbReference type="RefSeq" id="WP_378049553.1">
    <property type="nucleotide sequence ID" value="NZ_JBHMDN010000021.1"/>
</dbReference>
<dbReference type="EMBL" id="JBHTAI010000014">
    <property type="protein sequence ID" value="MFC7151156.1"/>
    <property type="molecule type" value="Genomic_DNA"/>
</dbReference>
<accession>A0ABW2FGA7</accession>
<evidence type="ECO:0000313" key="3">
    <source>
        <dbReference type="Proteomes" id="UP001596378"/>
    </source>
</evidence>
<feature type="compositionally biased region" description="Basic and acidic residues" evidence="1">
    <location>
        <begin position="32"/>
        <end position="54"/>
    </location>
</feature>
<dbReference type="Proteomes" id="UP001596378">
    <property type="component" value="Unassembled WGS sequence"/>
</dbReference>
<comment type="caution">
    <text evidence="2">The sequence shown here is derived from an EMBL/GenBank/DDBJ whole genome shotgun (WGS) entry which is preliminary data.</text>
</comment>
<proteinExistence type="predicted"/>
<name>A0ABW2FGA7_9BACL</name>
<keyword evidence="3" id="KW-1185">Reference proteome</keyword>
<evidence type="ECO:0000256" key="1">
    <source>
        <dbReference type="SAM" id="MobiDB-lite"/>
    </source>
</evidence>
<dbReference type="Pfam" id="PF13376">
    <property type="entry name" value="OmdA"/>
    <property type="match status" value="1"/>
</dbReference>